<dbReference type="OrthoDB" id="4989419at2"/>
<dbReference type="InterPro" id="IPR049453">
    <property type="entry name" value="Memb_transporter_dom"/>
</dbReference>
<keyword evidence="2 5" id="KW-0812">Transmembrane</keyword>
<organism evidence="7 8">
    <name type="scientific">Zhihengliuella halotolerans</name>
    <dbReference type="NCBI Taxonomy" id="370736"/>
    <lineage>
        <taxon>Bacteria</taxon>
        <taxon>Bacillati</taxon>
        <taxon>Actinomycetota</taxon>
        <taxon>Actinomycetes</taxon>
        <taxon>Micrococcales</taxon>
        <taxon>Micrococcaceae</taxon>
        <taxon>Zhihengliuella</taxon>
    </lineage>
</organism>
<keyword evidence="3 5" id="KW-1133">Transmembrane helix</keyword>
<keyword evidence="8" id="KW-1185">Reference proteome</keyword>
<dbReference type="Pfam" id="PF13515">
    <property type="entry name" value="FUSC_2"/>
    <property type="match status" value="1"/>
</dbReference>
<evidence type="ECO:0000313" key="7">
    <source>
        <dbReference type="EMBL" id="RZU63689.1"/>
    </source>
</evidence>
<evidence type="ECO:0000256" key="4">
    <source>
        <dbReference type="ARBA" id="ARBA00023136"/>
    </source>
</evidence>
<evidence type="ECO:0000256" key="3">
    <source>
        <dbReference type="ARBA" id="ARBA00022989"/>
    </source>
</evidence>
<evidence type="ECO:0000313" key="8">
    <source>
        <dbReference type="Proteomes" id="UP000292685"/>
    </source>
</evidence>
<evidence type="ECO:0000256" key="2">
    <source>
        <dbReference type="ARBA" id="ARBA00022692"/>
    </source>
</evidence>
<feature type="transmembrane region" description="Helical" evidence="5">
    <location>
        <begin position="190"/>
        <end position="218"/>
    </location>
</feature>
<comment type="caution">
    <text evidence="7">The sequence shown here is derived from an EMBL/GenBank/DDBJ whole genome shotgun (WGS) entry which is preliminary data.</text>
</comment>
<dbReference type="RefSeq" id="WP_130452013.1">
    <property type="nucleotide sequence ID" value="NZ_SHLA01000001.1"/>
</dbReference>
<dbReference type="GO" id="GO:0016020">
    <property type="term" value="C:membrane"/>
    <property type="evidence" value="ECO:0007669"/>
    <property type="project" value="UniProtKB-SubCell"/>
</dbReference>
<name>A0A4Q8AIV2_9MICC</name>
<sequence>MYGRGQPPAVRLRQQGWAALRLGLAIATGLALNAGGAPLWGIALCSVAFAAFASWAAERVGLSPSGPFFGIFALGTFATLPPGEADVRYALVIYGATAALCLLVGQLSRVNILGARRILPAPGVARGVDAAAARRRALGYAVAVAAASAIALLLGIAHVGWAAAGATIPLAASTLRAQAFRGAECVVGTLLGIVLAGMVLVPELSATAQAILVMWLLFPTEALMARNYGLALGFFTPLVLLMTDLTGPAEPFSLLLDRLAGAVVGAAVGVAIAWLFARTARTCRSGGGRSDAD</sequence>
<reference evidence="7 8" key="1">
    <citation type="submission" date="2019-02" db="EMBL/GenBank/DDBJ databases">
        <title>Sequencing the genomes of 1000 actinobacteria strains.</title>
        <authorList>
            <person name="Klenk H.-P."/>
        </authorList>
    </citation>
    <scope>NUCLEOTIDE SEQUENCE [LARGE SCALE GENOMIC DNA]</scope>
    <source>
        <strain evidence="7 8">DSM 17364</strain>
    </source>
</reference>
<proteinExistence type="predicted"/>
<evidence type="ECO:0000256" key="5">
    <source>
        <dbReference type="SAM" id="Phobius"/>
    </source>
</evidence>
<dbReference type="EMBL" id="SHLA01000001">
    <property type="protein sequence ID" value="RZU63689.1"/>
    <property type="molecule type" value="Genomic_DNA"/>
</dbReference>
<accession>A0A4Q8AIV2</accession>
<feature type="transmembrane region" description="Helical" evidence="5">
    <location>
        <begin position="230"/>
        <end position="247"/>
    </location>
</feature>
<feature type="transmembrane region" description="Helical" evidence="5">
    <location>
        <begin position="64"/>
        <end position="81"/>
    </location>
</feature>
<feature type="domain" description="Integral membrane bound transporter" evidence="6">
    <location>
        <begin position="147"/>
        <end position="272"/>
    </location>
</feature>
<dbReference type="AlphaFoldDB" id="A0A4Q8AIV2"/>
<feature type="transmembrane region" description="Helical" evidence="5">
    <location>
        <begin position="38"/>
        <end position="57"/>
    </location>
</feature>
<comment type="subcellular location">
    <subcellularLocation>
        <location evidence="1">Membrane</location>
        <topology evidence="1">Multi-pass membrane protein</topology>
    </subcellularLocation>
</comment>
<gene>
    <name evidence="7" type="ORF">EV380_3313</name>
</gene>
<feature type="transmembrane region" description="Helical" evidence="5">
    <location>
        <begin position="137"/>
        <end position="170"/>
    </location>
</feature>
<evidence type="ECO:0000256" key="1">
    <source>
        <dbReference type="ARBA" id="ARBA00004141"/>
    </source>
</evidence>
<dbReference type="Proteomes" id="UP000292685">
    <property type="component" value="Unassembled WGS sequence"/>
</dbReference>
<evidence type="ECO:0000259" key="6">
    <source>
        <dbReference type="Pfam" id="PF13515"/>
    </source>
</evidence>
<keyword evidence="4 5" id="KW-0472">Membrane</keyword>
<protein>
    <submittedName>
        <fullName evidence="7">Fusaric acid resistance family protein</fullName>
    </submittedName>
</protein>
<feature type="transmembrane region" description="Helical" evidence="5">
    <location>
        <begin position="87"/>
        <end position="107"/>
    </location>
</feature>
<feature type="transmembrane region" description="Helical" evidence="5">
    <location>
        <begin position="259"/>
        <end position="277"/>
    </location>
</feature>